<reference evidence="2" key="1">
    <citation type="journal article" date="2022" name="bioRxiv">
        <title>Sequencing and chromosome-scale assembly of the giantPleurodeles waltlgenome.</title>
        <authorList>
            <person name="Brown T."/>
            <person name="Elewa A."/>
            <person name="Iarovenko S."/>
            <person name="Subramanian E."/>
            <person name="Araus A.J."/>
            <person name="Petzold A."/>
            <person name="Susuki M."/>
            <person name="Suzuki K.-i.T."/>
            <person name="Hayashi T."/>
            <person name="Toyoda A."/>
            <person name="Oliveira C."/>
            <person name="Osipova E."/>
            <person name="Leigh N.D."/>
            <person name="Simon A."/>
            <person name="Yun M.H."/>
        </authorList>
    </citation>
    <scope>NUCLEOTIDE SEQUENCE</scope>
    <source>
        <strain evidence="2">20211129_DDA</strain>
        <tissue evidence="2">Liver</tissue>
    </source>
</reference>
<organism evidence="2 3">
    <name type="scientific">Pleurodeles waltl</name>
    <name type="common">Iberian ribbed newt</name>
    <dbReference type="NCBI Taxonomy" id="8319"/>
    <lineage>
        <taxon>Eukaryota</taxon>
        <taxon>Metazoa</taxon>
        <taxon>Chordata</taxon>
        <taxon>Craniata</taxon>
        <taxon>Vertebrata</taxon>
        <taxon>Euteleostomi</taxon>
        <taxon>Amphibia</taxon>
        <taxon>Batrachia</taxon>
        <taxon>Caudata</taxon>
        <taxon>Salamandroidea</taxon>
        <taxon>Salamandridae</taxon>
        <taxon>Pleurodelinae</taxon>
        <taxon>Pleurodeles</taxon>
    </lineage>
</organism>
<gene>
    <name evidence="2" type="ORF">NDU88_003578</name>
</gene>
<proteinExistence type="predicted"/>
<name>A0AAV7WTH0_PLEWA</name>
<dbReference type="EMBL" id="JANPWB010000001">
    <property type="protein sequence ID" value="KAJ1215972.1"/>
    <property type="molecule type" value="Genomic_DNA"/>
</dbReference>
<protein>
    <submittedName>
        <fullName evidence="2">Uncharacterized protein</fullName>
    </submittedName>
</protein>
<feature type="compositionally biased region" description="Polar residues" evidence="1">
    <location>
        <begin position="11"/>
        <end position="23"/>
    </location>
</feature>
<dbReference type="AlphaFoldDB" id="A0AAV7WTH0"/>
<feature type="region of interest" description="Disordered" evidence="1">
    <location>
        <begin position="1"/>
        <end position="26"/>
    </location>
</feature>
<evidence type="ECO:0000313" key="2">
    <source>
        <dbReference type="EMBL" id="KAJ1215972.1"/>
    </source>
</evidence>
<keyword evidence="3" id="KW-1185">Reference proteome</keyword>
<dbReference type="Proteomes" id="UP001066276">
    <property type="component" value="Chromosome 1_1"/>
</dbReference>
<comment type="caution">
    <text evidence="2">The sequence shown here is derived from an EMBL/GenBank/DDBJ whole genome shotgun (WGS) entry which is preliminary data.</text>
</comment>
<evidence type="ECO:0000313" key="3">
    <source>
        <dbReference type="Proteomes" id="UP001066276"/>
    </source>
</evidence>
<sequence length="66" mass="7393">MSTHDFRKAGFSSTPSTLASSFQERGPGRISRRLLVTFGFRHFRNTFGGSISVGTIRVCPPFRSRE</sequence>
<accession>A0AAV7WTH0</accession>
<evidence type="ECO:0000256" key="1">
    <source>
        <dbReference type="SAM" id="MobiDB-lite"/>
    </source>
</evidence>